<dbReference type="Pfam" id="PF22725">
    <property type="entry name" value="GFO_IDH_MocA_C3"/>
    <property type="match status" value="1"/>
</dbReference>
<dbReference type="EMBL" id="JBHUCX010000067">
    <property type="protein sequence ID" value="MFD1676479.1"/>
    <property type="molecule type" value="Genomic_DNA"/>
</dbReference>
<accession>A0ABW4JKW1</accession>
<dbReference type="PANTHER" id="PTHR22604:SF105">
    <property type="entry name" value="TRANS-1,2-DIHYDROBENZENE-1,2-DIOL DEHYDROGENASE"/>
    <property type="match status" value="1"/>
</dbReference>
<dbReference type="Gene3D" id="3.40.50.720">
    <property type="entry name" value="NAD(P)-binding Rossmann-like Domain"/>
    <property type="match status" value="1"/>
</dbReference>
<dbReference type="PANTHER" id="PTHR22604">
    <property type="entry name" value="OXIDOREDUCTASES"/>
    <property type="match status" value="1"/>
</dbReference>
<dbReference type="Pfam" id="PF01408">
    <property type="entry name" value="GFO_IDH_MocA"/>
    <property type="match status" value="1"/>
</dbReference>
<keyword evidence="2" id="KW-0560">Oxidoreductase</keyword>
<protein>
    <submittedName>
        <fullName evidence="5">Gfo/Idh/MocA family protein</fullName>
    </submittedName>
</protein>
<evidence type="ECO:0000259" key="3">
    <source>
        <dbReference type="Pfam" id="PF01408"/>
    </source>
</evidence>
<dbReference type="SUPFAM" id="SSF55347">
    <property type="entry name" value="Glyceraldehyde-3-phosphate dehydrogenase-like, C-terminal domain"/>
    <property type="match status" value="1"/>
</dbReference>
<reference evidence="6" key="1">
    <citation type="journal article" date="2019" name="Int. J. Syst. Evol. Microbiol.">
        <title>The Global Catalogue of Microorganisms (GCM) 10K type strain sequencing project: providing services to taxonomists for standard genome sequencing and annotation.</title>
        <authorList>
            <consortium name="The Broad Institute Genomics Platform"/>
            <consortium name="The Broad Institute Genome Sequencing Center for Infectious Disease"/>
            <person name="Wu L."/>
            <person name="Ma J."/>
        </authorList>
    </citation>
    <scope>NUCLEOTIDE SEQUENCE [LARGE SCALE GENOMIC DNA]</scope>
    <source>
        <strain evidence="6">CGMCC 1.12286</strain>
    </source>
</reference>
<name>A0ABW4JKW1_9BACL</name>
<feature type="domain" description="GFO/IDH/MocA-like oxidoreductase" evidence="4">
    <location>
        <begin position="134"/>
        <end position="253"/>
    </location>
</feature>
<gene>
    <name evidence="5" type="ORF">ACFSB2_17410</name>
</gene>
<evidence type="ECO:0000256" key="2">
    <source>
        <dbReference type="ARBA" id="ARBA00023002"/>
    </source>
</evidence>
<feature type="domain" description="Gfo/Idh/MocA-like oxidoreductase N-terminal" evidence="3">
    <location>
        <begin position="6"/>
        <end position="124"/>
    </location>
</feature>
<dbReference type="InterPro" id="IPR050984">
    <property type="entry name" value="Gfo/Idh/MocA_domain"/>
</dbReference>
<dbReference type="InterPro" id="IPR000683">
    <property type="entry name" value="Gfo/Idh/MocA-like_OxRdtase_N"/>
</dbReference>
<dbReference type="InterPro" id="IPR036291">
    <property type="entry name" value="NAD(P)-bd_dom_sf"/>
</dbReference>
<dbReference type="Gene3D" id="3.30.360.10">
    <property type="entry name" value="Dihydrodipicolinate Reductase, domain 2"/>
    <property type="match status" value="1"/>
</dbReference>
<evidence type="ECO:0000313" key="5">
    <source>
        <dbReference type="EMBL" id="MFD1676479.1"/>
    </source>
</evidence>
<dbReference type="RefSeq" id="WP_377944383.1">
    <property type="nucleotide sequence ID" value="NZ_JBHUCX010000067.1"/>
</dbReference>
<organism evidence="5 6">
    <name type="scientific">Alicyclobacillus fodiniaquatilis</name>
    <dbReference type="NCBI Taxonomy" id="1661150"/>
    <lineage>
        <taxon>Bacteria</taxon>
        <taxon>Bacillati</taxon>
        <taxon>Bacillota</taxon>
        <taxon>Bacilli</taxon>
        <taxon>Bacillales</taxon>
        <taxon>Alicyclobacillaceae</taxon>
        <taxon>Alicyclobacillus</taxon>
    </lineage>
</organism>
<sequence>MSDKKLRWGVLGCAGIAKRAVIPGIQQSETGVVAAIASRDMEKAKQTADELGIATAYGSYEDLLADATIDAVYIPLPNHLHKEWTIRAAAAGKHVLCEKPIALNAKEAEEMVDACRQAGVQLVEAFMYRHHPRYTRIKEIIEAGEIGVVRGIHGTFTFNNAKDSGNVRYKRFMGGGSIYDVGCYPLSAARLILGTEPVAATVQAFFSPEHDEVDMMASGLVEFPDDIGLTFDCAMWADGRNTLEILGTTGRIEVPSAFIGNPNFYVISRGERREEVFEPLNQYSLQADSFARSVWQEEPLRFEPEDAIQNMRLIDACLQSASEHKRVSIAESGVLHSVE</sequence>
<comment type="caution">
    <text evidence="5">The sequence shown here is derived from an EMBL/GenBank/DDBJ whole genome shotgun (WGS) entry which is preliminary data.</text>
</comment>
<comment type="similarity">
    <text evidence="1">Belongs to the Gfo/Idh/MocA family.</text>
</comment>
<evidence type="ECO:0000256" key="1">
    <source>
        <dbReference type="ARBA" id="ARBA00010928"/>
    </source>
</evidence>
<dbReference type="SUPFAM" id="SSF51735">
    <property type="entry name" value="NAD(P)-binding Rossmann-fold domains"/>
    <property type="match status" value="1"/>
</dbReference>
<dbReference type="InterPro" id="IPR055170">
    <property type="entry name" value="GFO_IDH_MocA-like_dom"/>
</dbReference>
<evidence type="ECO:0000313" key="6">
    <source>
        <dbReference type="Proteomes" id="UP001597079"/>
    </source>
</evidence>
<proteinExistence type="inferred from homology"/>
<keyword evidence="6" id="KW-1185">Reference proteome</keyword>
<dbReference type="Proteomes" id="UP001597079">
    <property type="component" value="Unassembled WGS sequence"/>
</dbReference>
<evidence type="ECO:0000259" key="4">
    <source>
        <dbReference type="Pfam" id="PF22725"/>
    </source>
</evidence>